<keyword evidence="3" id="KW-1185">Reference proteome</keyword>
<organism evidence="1">
    <name type="scientific">Capitella teleta</name>
    <name type="common">Polychaete worm</name>
    <dbReference type="NCBI Taxonomy" id="283909"/>
    <lineage>
        <taxon>Eukaryota</taxon>
        <taxon>Metazoa</taxon>
        <taxon>Spiralia</taxon>
        <taxon>Lophotrochozoa</taxon>
        <taxon>Annelida</taxon>
        <taxon>Polychaeta</taxon>
        <taxon>Sedentaria</taxon>
        <taxon>Scolecida</taxon>
        <taxon>Capitellidae</taxon>
        <taxon>Capitella</taxon>
    </lineage>
</organism>
<reference evidence="3" key="1">
    <citation type="submission" date="2012-12" db="EMBL/GenBank/DDBJ databases">
        <authorList>
            <person name="Hellsten U."/>
            <person name="Grimwood J."/>
            <person name="Chapman J.A."/>
            <person name="Shapiro H."/>
            <person name="Aerts A."/>
            <person name="Otillar R.P."/>
            <person name="Terry A.Y."/>
            <person name="Boore J.L."/>
            <person name="Simakov O."/>
            <person name="Marletaz F."/>
            <person name="Cho S.-J."/>
            <person name="Edsinger-Gonzales E."/>
            <person name="Havlak P."/>
            <person name="Kuo D.-H."/>
            <person name="Larsson T."/>
            <person name="Lv J."/>
            <person name="Arendt D."/>
            <person name="Savage R."/>
            <person name="Osoegawa K."/>
            <person name="de Jong P."/>
            <person name="Lindberg D.R."/>
            <person name="Seaver E.C."/>
            <person name="Weisblat D.A."/>
            <person name="Putnam N.H."/>
            <person name="Grigoriev I.V."/>
            <person name="Rokhsar D.S."/>
        </authorList>
    </citation>
    <scope>NUCLEOTIDE SEQUENCE</scope>
    <source>
        <strain evidence="3">I ESC-2004</strain>
    </source>
</reference>
<dbReference type="EnsemblMetazoa" id="CapteT209508">
    <property type="protein sequence ID" value="CapteP209508"/>
    <property type="gene ID" value="CapteG209508"/>
</dbReference>
<sequence length="281" mass="32336">MAREMNGWKPTPVTLLLDIEKARVEHGHGGLWNGTYDIIDTVCIDMKACYPASFQGLGKAKPYFERFGHPTDRMTRVSINGDLPKDIDTDRGIATFKIREATITFKKQTEVCLPEDRNQGCSIIGKFIQGRKADCKIMTSRLVTDKGELDFLVKDTRENEQRFKPDEAVRVATDSTYVKITALHKLENTSAHVSKVATCECNNEECFNRRHEFKHLPYVAPAQWRDKGETLRMPTKHANYLPKPEYKAQVKYLPLSTQPNHDDKPTHYSLSYLNGQTWWRR</sequence>
<evidence type="ECO:0000313" key="3">
    <source>
        <dbReference type="Proteomes" id="UP000014760"/>
    </source>
</evidence>
<dbReference type="Proteomes" id="UP000014760">
    <property type="component" value="Unassembled WGS sequence"/>
</dbReference>
<dbReference type="OrthoDB" id="2405788at2759"/>
<gene>
    <name evidence="1" type="ORF">CAPTEDRAFT_209508</name>
</gene>
<accession>R7TEY8</accession>
<protein>
    <submittedName>
        <fullName evidence="1 2">Uncharacterized protein</fullName>
    </submittedName>
</protein>
<dbReference type="HOGENOM" id="CLU_991259_0_0_1"/>
<reference evidence="2" key="3">
    <citation type="submission" date="2015-06" db="UniProtKB">
        <authorList>
            <consortium name="EnsemblMetazoa"/>
        </authorList>
    </citation>
    <scope>IDENTIFICATION</scope>
</reference>
<reference evidence="1 3" key="2">
    <citation type="journal article" date="2013" name="Nature">
        <title>Insights into bilaterian evolution from three spiralian genomes.</title>
        <authorList>
            <person name="Simakov O."/>
            <person name="Marletaz F."/>
            <person name="Cho S.J."/>
            <person name="Edsinger-Gonzales E."/>
            <person name="Havlak P."/>
            <person name="Hellsten U."/>
            <person name="Kuo D.H."/>
            <person name="Larsson T."/>
            <person name="Lv J."/>
            <person name="Arendt D."/>
            <person name="Savage R."/>
            <person name="Osoegawa K."/>
            <person name="de Jong P."/>
            <person name="Grimwood J."/>
            <person name="Chapman J.A."/>
            <person name="Shapiro H."/>
            <person name="Aerts A."/>
            <person name="Otillar R.P."/>
            <person name="Terry A.Y."/>
            <person name="Boore J.L."/>
            <person name="Grigoriev I.V."/>
            <person name="Lindberg D.R."/>
            <person name="Seaver E.C."/>
            <person name="Weisblat D.A."/>
            <person name="Putnam N.H."/>
            <person name="Rokhsar D.S."/>
        </authorList>
    </citation>
    <scope>NUCLEOTIDE SEQUENCE</scope>
    <source>
        <strain evidence="1 3">I ESC-2004</strain>
    </source>
</reference>
<evidence type="ECO:0000313" key="1">
    <source>
        <dbReference type="EMBL" id="ELT92298.1"/>
    </source>
</evidence>
<dbReference type="EMBL" id="KB310177">
    <property type="protein sequence ID" value="ELT92298.1"/>
    <property type="molecule type" value="Genomic_DNA"/>
</dbReference>
<name>R7TEY8_CAPTE</name>
<dbReference type="AlphaFoldDB" id="R7TEY8"/>
<dbReference type="EMBL" id="AMQN01013377">
    <property type="status" value="NOT_ANNOTATED_CDS"/>
    <property type="molecule type" value="Genomic_DNA"/>
</dbReference>
<evidence type="ECO:0000313" key="2">
    <source>
        <dbReference type="EnsemblMetazoa" id="CapteP209508"/>
    </source>
</evidence>
<proteinExistence type="predicted"/>